<dbReference type="PANTHER" id="PTHR48090:SF7">
    <property type="entry name" value="RFBJ PROTEIN"/>
    <property type="match status" value="1"/>
</dbReference>
<dbReference type="EMBL" id="AP024484">
    <property type="protein sequence ID" value="BCS85940.1"/>
    <property type="molecule type" value="Genomic_DNA"/>
</dbReference>
<feature type="transmembrane region" description="Helical" evidence="1">
    <location>
        <begin position="222"/>
        <end position="241"/>
    </location>
</feature>
<keyword evidence="4" id="KW-1185">Reference proteome</keyword>
<evidence type="ECO:0000259" key="2">
    <source>
        <dbReference type="Pfam" id="PF00535"/>
    </source>
</evidence>
<evidence type="ECO:0000313" key="4">
    <source>
        <dbReference type="Proteomes" id="UP001319045"/>
    </source>
</evidence>
<keyword evidence="1" id="KW-0472">Membrane</keyword>
<proteinExistence type="predicted"/>
<dbReference type="PANTHER" id="PTHR48090">
    <property type="entry name" value="UNDECAPRENYL-PHOSPHATE 4-DEOXY-4-FORMAMIDO-L-ARABINOSE TRANSFERASE-RELATED"/>
    <property type="match status" value="1"/>
</dbReference>
<dbReference type="InterPro" id="IPR050256">
    <property type="entry name" value="Glycosyltransferase_2"/>
</dbReference>
<dbReference type="InterPro" id="IPR001173">
    <property type="entry name" value="Glyco_trans_2-like"/>
</dbReference>
<evidence type="ECO:0000256" key="1">
    <source>
        <dbReference type="SAM" id="Phobius"/>
    </source>
</evidence>
<dbReference type="Proteomes" id="UP001319045">
    <property type="component" value="Chromosome"/>
</dbReference>
<dbReference type="SUPFAM" id="SSF53448">
    <property type="entry name" value="Nucleotide-diphospho-sugar transferases"/>
    <property type="match status" value="1"/>
</dbReference>
<dbReference type="InterPro" id="IPR029044">
    <property type="entry name" value="Nucleotide-diphossugar_trans"/>
</dbReference>
<organism evidence="3 4">
    <name type="scientific">Prevotella herbatica</name>
    <dbReference type="NCBI Taxonomy" id="2801997"/>
    <lineage>
        <taxon>Bacteria</taxon>
        <taxon>Pseudomonadati</taxon>
        <taxon>Bacteroidota</taxon>
        <taxon>Bacteroidia</taxon>
        <taxon>Bacteroidales</taxon>
        <taxon>Prevotellaceae</taxon>
        <taxon>Prevotella</taxon>
    </lineage>
</organism>
<dbReference type="CDD" id="cd04179">
    <property type="entry name" value="DPM_DPG-synthase_like"/>
    <property type="match status" value="1"/>
</dbReference>
<protein>
    <submittedName>
        <fullName evidence="3">Glycosyltransferase family 2 protein</fullName>
    </submittedName>
</protein>
<keyword evidence="1" id="KW-0812">Transmembrane</keyword>
<keyword evidence="1" id="KW-1133">Transmembrane helix</keyword>
<dbReference type="Pfam" id="PF00535">
    <property type="entry name" value="Glycos_transf_2"/>
    <property type="match status" value="1"/>
</dbReference>
<reference evidence="3 4" key="1">
    <citation type="journal article" date="2022" name="Int. J. Syst. Evol. Microbiol.">
        <title>Prevotella herbatica sp. nov., a plant polysaccharide-decomposing anaerobic bacterium isolated from a methanogenic reactor.</title>
        <authorList>
            <person name="Uek A."/>
            <person name="Tonouchi A."/>
            <person name="Kaku N."/>
            <person name="Ueki K."/>
        </authorList>
    </citation>
    <scope>NUCLEOTIDE SEQUENCE [LARGE SCALE GENOMIC DNA]</scope>
    <source>
        <strain evidence="3 4">WR041</strain>
    </source>
</reference>
<feature type="domain" description="Glycosyltransferase 2-like" evidence="2">
    <location>
        <begin position="14"/>
        <end position="132"/>
    </location>
</feature>
<name>A0ABN6ELX4_9BACT</name>
<dbReference type="Gene3D" id="3.90.550.10">
    <property type="entry name" value="Spore Coat Polysaccharide Biosynthesis Protein SpsA, Chain A"/>
    <property type="match status" value="1"/>
</dbReference>
<accession>A0ABN6ELX4</accession>
<dbReference type="RefSeq" id="WP_207153541.1">
    <property type="nucleotide sequence ID" value="NZ_AP024484.1"/>
</dbReference>
<evidence type="ECO:0000313" key="3">
    <source>
        <dbReference type="EMBL" id="BCS85940.1"/>
    </source>
</evidence>
<gene>
    <name evidence="3" type="ORF">prwr041_18330</name>
</gene>
<sequence length="251" mass="29122">MYDTAEFMNRERICVIVPTYNNSGTIADVLSRIYKVTQNIIVVNDGSDDDTHRILQNIAFPLTVVEYNHNRGKGYALKCGFKKALSMGFLNAVTIDSDGQHFPEDIPLFIDAYREHPGSLIIGVRNLCEDNMPSGNTFANKFSNFWFTVQTLVKLDDTQSGYRLYPISRIKKSWIFTSRYEAELELLVFSAWHDIDIRQVGVRVYYPSPEERVTHFRPGYDFFRISILNTMLCMGALFYYLPKLIYKWLKC</sequence>